<feature type="transmembrane region" description="Helical" evidence="1">
    <location>
        <begin position="33"/>
        <end position="51"/>
    </location>
</feature>
<evidence type="ECO:0000256" key="1">
    <source>
        <dbReference type="SAM" id="Phobius"/>
    </source>
</evidence>
<feature type="transmembrane region" description="Helical" evidence="1">
    <location>
        <begin position="71"/>
        <end position="90"/>
    </location>
</feature>
<keyword evidence="1" id="KW-1133">Transmembrane helix</keyword>
<accession>A0A1V4SL66</accession>
<dbReference type="Proteomes" id="UP000191554">
    <property type="component" value="Unassembled WGS sequence"/>
</dbReference>
<protein>
    <submittedName>
        <fullName evidence="2">Uncharacterized protein</fullName>
    </submittedName>
</protein>
<feature type="transmembrane region" description="Helical" evidence="1">
    <location>
        <begin position="6"/>
        <end position="26"/>
    </location>
</feature>
<dbReference type="STRING" id="48256.CLHUN_15260"/>
<keyword evidence="3" id="KW-1185">Reference proteome</keyword>
<dbReference type="EMBL" id="MZGX01000008">
    <property type="protein sequence ID" value="OPX44533.1"/>
    <property type="molecule type" value="Genomic_DNA"/>
</dbReference>
<dbReference type="RefSeq" id="WP_080063975.1">
    <property type="nucleotide sequence ID" value="NZ_MZGX01000008.1"/>
</dbReference>
<reference evidence="2 3" key="1">
    <citation type="submission" date="2017-03" db="EMBL/GenBank/DDBJ databases">
        <title>Genome sequence of Clostridium hungatei DSM 14427.</title>
        <authorList>
            <person name="Poehlein A."/>
            <person name="Daniel R."/>
        </authorList>
    </citation>
    <scope>NUCLEOTIDE SEQUENCE [LARGE SCALE GENOMIC DNA]</scope>
    <source>
        <strain evidence="2 3">DSM 14427</strain>
    </source>
</reference>
<organism evidence="2 3">
    <name type="scientific">Ruminiclostridium hungatei</name>
    <name type="common">Clostridium hungatei</name>
    <dbReference type="NCBI Taxonomy" id="48256"/>
    <lineage>
        <taxon>Bacteria</taxon>
        <taxon>Bacillati</taxon>
        <taxon>Bacillota</taxon>
        <taxon>Clostridia</taxon>
        <taxon>Eubacteriales</taxon>
        <taxon>Oscillospiraceae</taxon>
        <taxon>Ruminiclostridium</taxon>
    </lineage>
</organism>
<keyword evidence="1" id="KW-0472">Membrane</keyword>
<dbReference type="AlphaFoldDB" id="A0A1V4SL66"/>
<name>A0A1V4SL66_RUMHU</name>
<proteinExistence type="predicted"/>
<evidence type="ECO:0000313" key="3">
    <source>
        <dbReference type="Proteomes" id="UP000191554"/>
    </source>
</evidence>
<keyword evidence="1" id="KW-0812">Transmembrane</keyword>
<dbReference type="OrthoDB" id="1739702at2"/>
<gene>
    <name evidence="2" type="ORF">CLHUN_15260</name>
</gene>
<sequence>MTPALSYSIAVFFIILIAGCAVNLLIQHYIFQLLGIAFFFTYIIVNSAIFVENTPAVTFKDLFYRSLPSLFGISACLISMTLGFWVFPAIRNRVRD</sequence>
<evidence type="ECO:0000313" key="2">
    <source>
        <dbReference type="EMBL" id="OPX44533.1"/>
    </source>
</evidence>
<comment type="caution">
    <text evidence="2">The sequence shown here is derived from an EMBL/GenBank/DDBJ whole genome shotgun (WGS) entry which is preliminary data.</text>
</comment>